<evidence type="ECO:0000259" key="9">
    <source>
        <dbReference type="PROSITE" id="PS50114"/>
    </source>
</evidence>
<dbReference type="Proteomes" id="UP000267096">
    <property type="component" value="Unassembled WGS sequence"/>
</dbReference>
<feature type="domain" description="GATA-type" evidence="9">
    <location>
        <begin position="291"/>
        <end position="345"/>
    </location>
</feature>
<sequence length="352" mass="40081">MSLHTPDSSFSFDTDACEPYIPYELSEPNFADEAYYTDVDNKEGDGFGSSYSSCDDLFDIKPTIKPEQGIQSVPETPRLAQMLAPLQNTSRTNENINLPLPEINETFKSNSYSNDIPYNSISSISNSSSSSSYKLFNQNVASPPPFTCIMTQSPFVVLPFQQYNNNNINNNCTYNCTNHIQMQPHYCMNGSQRSYECQPQGMNDCQSNYSQSQPLSTFENISPPISPENVLEEFFKPMQSSEIPRNRPVTKKMKILLLHAEIESSKCEFHSYGRRQPVKCTVMDNFQPISCHANSVCTNCGTRETTLWRRSADGSVECNACNLYFRKNNRKRPISMKKAIRKRVRIPREARQ</sequence>
<evidence type="ECO:0000256" key="3">
    <source>
        <dbReference type="ARBA" id="ARBA00022771"/>
    </source>
</evidence>
<dbReference type="OrthoDB" id="515401at2759"/>
<keyword evidence="11" id="KW-1185">Reference proteome</keyword>
<accession>A0A0M3JX12</accession>
<dbReference type="EMBL" id="UYRR01031170">
    <property type="protein sequence ID" value="VDK47116.1"/>
    <property type="molecule type" value="Genomic_DNA"/>
</dbReference>
<evidence type="ECO:0000313" key="11">
    <source>
        <dbReference type="Proteomes" id="UP000267096"/>
    </source>
</evidence>
<dbReference type="AlphaFoldDB" id="A0A0M3JX12"/>
<dbReference type="GO" id="GO:0000978">
    <property type="term" value="F:RNA polymerase II cis-regulatory region sequence-specific DNA binding"/>
    <property type="evidence" value="ECO:0007669"/>
    <property type="project" value="TreeGrafter"/>
</dbReference>
<keyword evidence="2" id="KW-0479">Metal-binding</keyword>
<keyword evidence="4" id="KW-0862">Zinc</keyword>
<dbReference type="SMART" id="SM00401">
    <property type="entry name" value="ZnF_GATA"/>
    <property type="match status" value="1"/>
</dbReference>
<dbReference type="PANTHER" id="PTHR10071">
    <property type="entry name" value="TRANSCRIPTION FACTOR GATA FAMILY MEMBER"/>
    <property type="match status" value="1"/>
</dbReference>
<reference evidence="10 11" key="2">
    <citation type="submission" date="2018-11" db="EMBL/GenBank/DDBJ databases">
        <authorList>
            <consortium name="Pathogen Informatics"/>
        </authorList>
    </citation>
    <scope>NUCLEOTIDE SEQUENCE [LARGE SCALE GENOMIC DNA]</scope>
</reference>
<gene>
    <name evidence="10" type="ORF">ASIM_LOCUS12328</name>
</gene>
<evidence type="ECO:0000313" key="10">
    <source>
        <dbReference type="EMBL" id="VDK47116.1"/>
    </source>
</evidence>
<evidence type="ECO:0000256" key="6">
    <source>
        <dbReference type="ARBA" id="ARBA00023163"/>
    </source>
</evidence>
<dbReference type="PANTHER" id="PTHR10071:SF281">
    <property type="entry name" value="BOX A-BINDING FACTOR-RELATED"/>
    <property type="match status" value="1"/>
</dbReference>
<keyword evidence="3 8" id="KW-0863">Zinc-finger</keyword>
<reference evidence="12" key="1">
    <citation type="submission" date="2017-02" db="UniProtKB">
        <authorList>
            <consortium name="WormBaseParasite"/>
        </authorList>
    </citation>
    <scope>IDENTIFICATION</scope>
</reference>
<dbReference type="Gene3D" id="3.30.50.10">
    <property type="entry name" value="Erythroid Transcription Factor GATA-1, subunit A"/>
    <property type="match status" value="1"/>
</dbReference>
<evidence type="ECO:0000256" key="2">
    <source>
        <dbReference type="ARBA" id="ARBA00022723"/>
    </source>
</evidence>
<dbReference type="Pfam" id="PF00320">
    <property type="entry name" value="GATA"/>
    <property type="match status" value="1"/>
</dbReference>
<dbReference type="GO" id="GO:0005634">
    <property type="term" value="C:nucleus"/>
    <property type="evidence" value="ECO:0007669"/>
    <property type="project" value="UniProtKB-SubCell"/>
</dbReference>
<dbReference type="GO" id="GO:0045165">
    <property type="term" value="P:cell fate commitment"/>
    <property type="evidence" value="ECO:0007669"/>
    <property type="project" value="TreeGrafter"/>
</dbReference>
<dbReference type="PROSITE" id="PS50114">
    <property type="entry name" value="GATA_ZN_FINGER_2"/>
    <property type="match status" value="1"/>
</dbReference>
<evidence type="ECO:0000256" key="4">
    <source>
        <dbReference type="ARBA" id="ARBA00022833"/>
    </source>
</evidence>
<dbReference type="InterPro" id="IPR039355">
    <property type="entry name" value="Transcription_factor_GATA"/>
</dbReference>
<keyword evidence="5" id="KW-0805">Transcription regulation</keyword>
<dbReference type="SUPFAM" id="SSF57716">
    <property type="entry name" value="Glucocorticoid receptor-like (DNA-binding domain)"/>
    <property type="match status" value="1"/>
</dbReference>
<dbReference type="PROSITE" id="PS00344">
    <property type="entry name" value="GATA_ZN_FINGER_1"/>
    <property type="match status" value="1"/>
</dbReference>
<name>A0A0M3JX12_ANISI</name>
<keyword evidence="6" id="KW-0804">Transcription</keyword>
<dbReference type="InterPro" id="IPR013088">
    <property type="entry name" value="Znf_NHR/GATA"/>
</dbReference>
<evidence type="ECO:0000313" key="12">
    <source>
        <dbReference type="WBParaSite" id="ASIM_0001286201-mRNA-1"/>
    </source>
</evidence>
<evidence type="ECO:0000256" key="7">
    <source>
        <dbReference type="ARBA" id="ARBA00023242"/>
    </source>
</evidence>
<comment type="subcellular location">
    <subcellularLocation>
        <location evidence="1">Nucleus</location>
    </subcellularLocation>
</comment>
<evidence type="ECO:0000256" key="1">
    <source>
        <dbReference type="ARBA" id="ARBA00004123"/>
    </source>
</evidence>
<dbReference type="GO" id="GO:0045944">
    <property type="term" value="P:positive regulation of transcription by RNA polymerase II"/>
    <property type="evidence" value="ECO:0007669"/>
    <property type="project" value="TreeGrafter"/>
</dbReference>
<evidence type="ECO:0000256" key="8">
    <source>
        <dbReference type="PROSITE-ProRule" id="PRU00094"/>
    </source>
</evidence>
<protein>
    <submittedName>
        <fullName evidence="12">GATA-type domain-containing protein</fullName>
    </submittedName>
</protein>
<proteinExistence type="predicted"/>
<keyword evidence="7" id="KW-0539">Nucleus</keyword>
<dbReference type="WBParaSite" id="ASIM_0001286201-mRNA-1">
    <property type="protein sequence ID" value="ASIM_0001286201-mRNA-1"/>
    <property type="gene ID" value="ASIM_0001286201"/>
</dbReference>
<dbReference type="GO" id="GO:0000981">
    <property type="term" value="F:DNA-binding transcription factor activity, RNA polymerase II-specific"/>
    <property type="evidence" value="ECO:0007669"/>
    <property type="project" value="TreeGrafter"/>
</dbReference>
<organism evidence="12">
    <name type="scientific">Anisakis simplex</name>
    <name type="common">Herring worm</name>
    <dbReference type="NCBI Taxonomy" id="6269"/>
    <lineage>
        <taxon>Eukaryota</taxon>
        <taxon>Metazoa</taxon>
        <taxon>Ecdysozoa</taxon>
        <taxon>Nematoda</taxon>
        <taxon>Chromadorea</taxon>
        <taxon>Rhabditida</taxon>
        <taxon>Spirurina</taxon>
        <taxon>Ascaridomorpha</taxon>
        <taxon>Ascaridoidea</taxon>
        <taxon>Anisakidae</taxon>
        <taxon>Anisakis</taxon>
        <taxon>Anisakis simplex complex</taxon>
    </lineage>
</organism>
<dbReference type="GO" id="GO:0008270">
    <property type="term" value="F:zinc ion binding"/>
    <property type="evidence" value="ECO:0007669"/>
    <property type="project" value="UniProtKB-KW"/>
</dbReference>
<evidence type="ECO:0000256" key="5">
    <source>
        <dbReference type="ARBA" id="ARBA00023015"/>
    </source>
</evidence>
<dbReference type="GO" id="GO:0000122">
    <property type="term" value="P:negative regulation of transcription by RNA polymerase II"/>
    <property type="evidence" value="ECO:0007669"/>
    <property type="project" value="TreeGrafter"/>
</dbReference>
<dbReference type="PRINTS" id="PR00619">
    <property type="entry name" value="GATAZNFINGER"/>
</dbReference>
<dbReference type="CDD" id="cd00202">
    <property type="entry name" value="ZnF_GATA"/>
    <property type="match status" value="1"/>
</dbReference>
<dbReference type="InterPro" id="IPR000679">
    <property type="entry name" value="Znf_GATA"/>
</dbReference>